<evidence type="ECO:0000313" key="2">
    <source>
        <dbReference type="Proteomes" id="UP001139646"/>
    </source>
</evidence>
<dbReference type="Proteomes" id="UP001139646">
    <property type="component" value="Unassembled WGS sequence"/>
</dbReference>
<accession>A0ABS9X4N0</accession>
<gene>
    <name evidence="1" type="ORF">L3081_19475</name>
</gene>
<organism evidence="1 2">
    <name type="scientific">Colwellia maritima</name>
    <dbReference type="NCBI Taxonomy" id="2912588"/>
    <lineage>
        <taxon>Bacteria</taxon>
        <taxon>Pseudomonadati</taxon>
        <taxon>Pseudomonadota</taxon>
        <taxon>Gammaproteobacteria</taxon>
        <taxon>Alteromonadales</taxon>
        <taxon>Colwelliaceae</taxon>
        <taxon>Colwellia</taxon>
    </lineage>
</organism>
<comment type="caution">
    <text evidence="1">The sequence shown here is derived from an EMBL/GenBank/DDBJ whole genome shotgun (WGS) entry which is preliminary data.</text>
</comment>
<proteinExistence type="predicted"/>
<protein>
    <submittedName>
        <fullName evidence="1">Uncharacterized protein</fullName>
    </submittedName>
</protein>
<sequence>MDTLTLDIPFDCRFTCWFCGEGSYQTIVTSISTHQDNYLVNIPICDECKSYQCHDEEISLVKLGKQIKEKIVLRSAKALSIGANWTESELQESALNGSAFDGFKKSGRQMYLIAKERVNYSGWALSVDGIPIDAEDILDDEEYEFDGLTFTSFISIRITSVILFH</sequence>
<keyword evidence="2" id="KW-1185">Reference proteome</keyword>
<reference evidence="1" key="1">
    <citation type="submission" date="2022-01" db="EMBL/GenBank/DDBJ databases">
        <title>Colwellia maritima, isolated from seawater.</title>
        <authorList>
            <person name="Kristyanto S."/>
            <person name="Jung J."/>
            <person name="Jeon C.O."/>
        </authorList>
    </citation>
    <scope>NUCLEOTIDE SEQUENCE</scope>
    <source>
        <strain evidence="1">MSW7</strain>
    </source>
</reference>
<name>A0ABS9X4N0_9GAMM</name>
<evidence type="ECO:0000313" key="1">
    <source>
        <dbReference type="EMBL" id="MCI2285171.1"/>
    </source>
</evidence>
<dbReference type="RefSeq" id="WP_242287901.1">
    <property type="nucleotide sequence ID" value="NZ_JAKKSL010000004.1"/>
</dbReference>
<dbReference type="EMBL" id="JAKKSL010000004">
    <property type="protein sequence ID" value="MCI2285171.1"/>
    <property type="molecule type" value="Genomic_DNA"/>
</dbReference>